<evidence type="ECO:0000256" key="1">
    <source>
        <dbReference type="ARBA" id="ARBA00010928"/>
    </source>
</evidence>
<evidence type="ECO:0000313" key="5">
    <source>
        <dbReference type="Proteomes" id="UP001589867"/>
    </source>
</evidence>
<dbReference type="PANTHER" id="PTHR43377">
    <property type="entry name" value="BILIVERDIN REDUCTASE A"/>
    <property type="match status" value="1"/>
</dbReference>
<dbReference type="PANTHER" id="PTHR43377:SF2">
    <property type="entry name" value="BINDING ROSSMANN FOLD OXIDOREDUCTASE, PUTATIVE (AFU_ORTHOLOGUE AFUA_4G00560)-RELATED"/>
    <property type="match status" value="1"/>
</dbReference>
<dbReference type="InterPro" id="IPR036291">
    <property type="entry name" value="NAD(P)-bd_dom_sf"/>
</dbReference>
<dbReference type="Pfam" id="PF02894">
    <property type="entry name" value="GFO_IDH_MocA_C"/>
    <property type="match status" value="1"/>
</dbReference>
<evidence type="ECO:0000259" key="3">
    <source>
        <dbReference type="Pfam" id="PF02894"/>
    </source>
</evidence>
<evidence type="ECO:0000259" key="2">
    <source>
        <dbReference type="Pfam" id="PF01408"/>
    </source>
</evidence>
<dbReference type="Gene3D" id="3.40.50.720">
    <property type="entry name" value="NAD(P)-binding Rossmann-like Domain"/>
    <property type="match status" value="1"/>
</dbReference>
<sequence length="421" mass="44716">MTVDGVRLVVAGAGVRGLVYARCAVATGRARVVAVAEPDPGRRGRFAAEFGIPPEHAYTDWRDLAAAGRVGDAVVVATQDQMHADPTVAFAELGYHILLEKPMATTEADALRIAAAVEKAGVIFAVCHVMRYTPYSATLKGLLDGGAIGRLVSVQHLEPIGWWHYAHSFVRGNWSNSTTSAPLLLTKSCHDIDWLLYLFGAAPTRVSSFGGLSHFRPEHRPEGATDTCLTCPVEPTCPYSAPRLYLSCLGDPSREFWPLSPVTADPTPEGVEAALRTGPYGRCVYTSANDVADHQVVSMAFADGATCSFTLTAFTPQEGRRTRLFGTHGYIDGDNTLLHVTDFRTGERRTIDTGATAGATAGDGHNGGDTAITDAFLAAVAEGDPALVPSDATSSLLSHRVVWAAERARTTGTIVDLPVPS</sequence>
<comment type="similarity">
    <text evidence="1">Belongs to the Gfo/Idh/MocA family.</text>
</comment>
<dbReference type="InterPro" id="IPR000683">
    <property type="entry name" value="Gfo/Idh/MocA-like_OxRdtase_N"/>
</dbReference>
<proteinExistence type="inferred from homology"/>
<feature type="domain" description="Gfo/Idh/MocA-like oxidoreductase C-terminal" evidence="3">
    <location>
        <begin position="140"/>
        <end position="416"/>
    </location>
</feature>
<reference evidence="4 5" key="1">
    <citation type="submission" date="2024-09" db="EMBL/GenBank/DDBJ databases">
        <authorList>
            <person name="Sun Q."/>
            <person name="Mori K."/>
        </authorList>
    </citation>
    <scope>NUCLEOTIDE SEQUENCE [LARGE SCALE GENOMIC DNA]</scope>
    <source>
        <strain evidence="4 5">TBRC 3947</strain>
    </source>
</reference>
<protein>
    <submittedName>
        <fullName evidence="4">Gfo/Idh/MocA family protein</fullName>
    </submittedName>
</protein>
<dbReference type="Pfam" id="PF01408">
    <property type="entry name" value="GFO_IDH_MocA"/>
    <property type="match status" value="1"/>
</dbReference>
<dbReference type="SUPFAM" id="SSF55347">
    <property type="entry name" value="Glyceraldehyde-3-phosphate dehydrogenase-like, C-terminal domain"/>
    <property type="match status" value="1"/>
</dbReference>
<dbReference type="InterPro" id="IPR051450">
    <property type="entry name" value="Gfo/Idh/MocA_Oxidoreductases"/>
</dbReference>
<keyword evidence="5" id="KW-1185">Reference proteome</keyword>
<dbReference type="Gene3D" id="3.30.360.10">
    <property type="entry name" value="Dihydrodipicolinate Reductase, domain 2"/>
    <property type="match status" value="1"/>
</dbReference>
<dbReference type="Proteomes" id="UP001589867">
    <property type="component" value="Unassembled WGS sequence"/>
</dbReference>
<evidence type="ECO:0000313" key="4">
    <source>
        <dbReference type="EMBL" id="MFC0527747.1"/>
    </source>
</evidence>
<name>A0ABV6LZM7_9ACTN</name>
<dbReference type="EMBL" id="JBHLUH010000009">
    <property type="protein sequence ID" value="MFC0527747.1"/>
    <property type="molecule type" value="Genomic_DNA"/>
</dbReference>
<feature type="domain" description="Gfo/Idh/MocA-like oxidoreductase N-terminal" evidence="2">
    <location>
        <begin position="7"/>
        <end position="127"/>
    </location>
</feature>
<comment type="caution">
    <text evidence="4">The sequence shown here is derived from an EMBL/GenBank/DDBJ whole genome shotgun (WGS) entry which is preliminary data.</text>
</comment>
<dbReference type="InterPro" id="IPR004104">
    <property type="entry name" value="Gfo/Idh/MocA-like_OxRdtase_C"/>
</dbReference>
<dbReference type="RefSeq" id="WP_377248244.1">
    <property type="nucleotide sequence ID" value="NZ_JBHLUH010000009.1"/>
</dbReference>
<accession>A0ABV6LZM7</accession>
<organism evidence="4 5">
    <name type="scientific">Phytohabitans kaempferiae</name>
    <dbReference type="NCBI Taxonomy" id="1620943"/>
    <lineage>
        <taxon>Bacteria</taxon>
        <taxon>Bacillati</taxon>
        <taxon>Actinomycetota</taxon>
        <taxon>Actinomycetes</taxon>
        <taxon>Micromonosporales</taxon>
        <taxon>Micromonosporaceae</taxon>
    </lineage>
</organism>
<gene>
    <name evidence="4" type="ORF">ACFFIA_08745</name>
</gene>
<dbReference type="SUPFAM" id="SSF51735">
    <property type="entry name" value="NAD(P)-binding Rossmann-fold domains"/>
    <property type="match status" value="1"/>
</dbReference>